<dbReference type="GO" id="GO:0005634">
    <property type="term" value="C:nucleus"/>
    <property type="evidence" value="ECO:0007669"/>
    <property type="project" value="UniProtKB-SubCell"/>
</dbReference>
<keyword evidence="5" id="KW-0963">Cytoplasm</keyword>
<organism evidence="15 16">
    <name type="scientific">Maylandia zebra</name>
    <name type="common">zebra mbuna</name>
    <dbReference type="NCBI Taxonomy" id="106582"/>
    <lineage>
        <taxon>Eukaryota</taxon>
        <taxon>Metazoa</taxon>
        <taxon>Chordata</taxon>
        <taxon>Craniata</taxon>
        <taxon>Vertebrata</taxon>
        <taxon>Euteleostomi</taxon>
        <taxon>Actinopterygii</taxon>
        <taxon>Neopterygii</taxon>
        <taxon>Teleostei</taxon>
        <taxon>Neoteleostei</taxon>
        <taxon>Acanthomorphata</taxon>
        <taxon>Ovalentaria</taxon>
        <taxon>Cichlomorphae</taxon>
        <taxon>Cichliformes</taxon>
        <taxon>Cichlidae</taxon>
        <taxon>African cichlids</taxon>
        <taxon>Pseudocrenilabrinae</taxon>
        <taxon>Haplochromini</taxon>
        <taxon>Maylandia</taxon>
        <taxon>Maylandia zebra complex</taxon>
    </lineage>
</organism>
<evidence type="ECO:0000256" key="2">
    <source>
        <dbReference type="ARBA" id="ARBA00004496"/>
    </source>
</evidence>
<evidence type="ECO:0000313" key="15">
    <source>
        <dbReference type="Ensembl" id="ENSMZEP00005036596.1"/>
    </source>
</evidence>
<dbReference type="PROSITE" id="PS50103">
    <property type="entry name" value="ZF_C3H1"/>
    <property type="match status" value="1"/>
</dbReference>
<feature type="zinc finger region" description="C3H1-type" evidence="12">
    <location>
        <begin position="99"/>
        <end position="126"/>
    </location>
</feature>
<evidence type="ECO:0000259" key="14">
    <source>
        <dbReference type="PROSITE" id="PS50103"/>
    </source>
</evidence>
<comment type="similarity">
    <text evidence="3">Belongs to the ZC3H15/TMA46 family.</text>
</comment>
<dbReference type="GO" id="GO:0005829">
    <property type="term" value="C:cytosol"/>
    <property type="evidence" value="ECO:0007669"/>
    <property type="project" value="TreeGrafter"/>
</dbReference>
<dbReference type="SMART" id="SM00356">
    <property type="entry name" value="ZnF_C3H1"/>
    <property type="match status" value="1"/>
</dbReference>
<dbReference type="GO" id="GO:0003729">
    <property type="term" value="F:mRNA binding"/>
    <property type="evidence" value="ECO:0007669"/>
    <property type="project" value="TreeGrafter"/>
</dbReference>
<feature type="compositionally biased region" description="Acidic residues" evidence="13">
    <location>
        <begin position="282"/>
        <end position="307"/>
    </location>
</feature>
<sequence>MPPKKPAQPGGNKKTQEKKKEKIIEDKTFGLKNKKGAKQQKYIKNVTQQVKYGQQSARQIAQAEAEKTTKKNDKKKELDELNELFKPVVVAQKVSKGVDPKSVLCAFFKQGQCTKGDKCKFSHDLSMERKCEKRSVYVDERDEDLEKDTMENWDEKKLEEVVNKKHGEAEKKKAKTQIVSLWFNESVGNGLVYVVASCCYLKLINLSAETEISFFVSLQRAALGPNVTRITLETFLAWKKRKRQEKVDKAREEMEKKKADFKAGKSLVVSGREVFEFRPELVDDDDDEADDTRYADEEEEEEEEVIDIDLSRFVPQEVDNTGITVASMDRFTSRNKTETTESDDEEQLNGACGGAEANGLSEEEGGGDDGGGEDEEEEEVPVDENLFTGEDLEELDEELNTLALED</sequence>
<feature type="compositionally biased region" description="Acidic residues" evidence="13">
    <location>
        <begin position="361"/>
        <end position="382"/>
    </location>
</feature>
<dbReference type="FunFam" id="4.10.1000.10:FF:000050">
    <property type="entry name" value="AGAP008634-PA"/>
    <property type="match status" value="1"/>
</dbReference>
<keyword evidence="16" id="KW-1185">Reference proteome</keyword>
<feature type="domain" description="C3H1-type" evidence="14">
    <location>
        <begin position="99"/>
        <end position="126"/>
    </location>
</feature>
<dbReference type="Gene3D" id="4.10.1000.10">
    <property type="entry name" value="Zinc finger, CCCH-type"/>
    <property type="match status" value="1"/>
</dbReference>
<dbReference type="GO" id="GO:0008270">
    <property type="term" value="F:zinc ion binding"/>
    <property type="evidence" value="ECO:0007669"/>
    <property type="project" value="UniProtKB-KW"/>
</dbReference>
<keyword evidence="9 12" id="KW-0862">Zinc</keyword>
<keyword evidence="8 12" id="KW-0863">Zinc-finger</keyword>
<feature type="region of interest" description="Disordered" evidence="13">
    <location>
        <begin position="1"/>
        <end position="25"/>
    </location>
</feature>
<dbReference type="GO" id="GO:0002181">
    <property type="term" value="P:cytoplasmic translation"/>
    <property type="evidence" value="ECO:0007669"/>
    <property type="project" value="TreeGrafter"/>
</dbReference>
<dbReference type="PANTHER" id="PTHR12681:SF0">
    <property type="entry name" value="ZINC FINGER CCCH DOMAIN-CONTAINING PROTEIN 15"/>
    <property type="match status" value="1"/>
</dbReference>
<keyword evidence="7" id="KW-0677">Repeat</keyword>
<evidence type="ECO:0000256" key="7">
    <source>
        <dbReference type="ARBA" id="ARBA00022737"/>
    </source>
</evidence>
<keyword evidence="10" id="KW-0175">Coiled coil</keyword>
<evidence type="ECO:0000256" key="12">
    <source>
        <dbReference type="PROSITE-ProRule" id="PRU00723"/>
    </source>
</evidence>
<dbReference type="Proteomes" id="UP000265160">
    <property type="component" value="LG13"/>
</dbReference>
<dbReference type="InterPro" id="IPR000571">
    <property type="entry name" value="Znf_CCCH"/>
</dbReference>
<reference evidence="15" key="3">
    <citation type="submission" date="2025-09" db="UniProtKB">
        <authorList>
            <consortium name="Ensembl"/>
        </authorList>
    </citation>
    <scope>IDENTIFICATION</scope>
</reference>
<name>A0A3P9DR44_9CICH</name>
<protein>
    <recommendedName>
        <fullName evidence="4">Zinc finger CCCH domain-containing protein 15</fullName>
    </recommendedName>
</protein>
<accession>A0A3P9DR44</accession>
<reference evidence="15 16" key="1">
    <citation type="journal article" date="2014" name="Nature">
        <title>The genomic substrate for adaptive radiation in African cichlid fish.</title>
        <authorList>
            <person name="Brawand D."/>
            <person name="Wagner C.E."/>
            <person name="Li Y.I."/>
            <person name="Malinsky M."/>
            <person name="Keller I."/>
            <person name="Fan S."/>
            <person name="Simakov O."/>
            <person name="Ng A.Y."/>
            <person name="Lim Z.W."/>
            <person name="Bezault E."/>
            <person name="Turner-Maier J."/>
            <person name="Johnson J."/>
            <person name="Alcazar R."/>
            <person name="Noh H.J."/>
            <person name="Russell P."/>
            <person name="Aken B."/>
            <person name="Alfoldi J."/>
            <person name="Amemiya C."/>
            <person name="Azzouzi N."/>
            <person name="Baroiller J.F."/>
            <person name="Barloy-Hubler F."/>
            <person name="Berlin A."/>
            <person name="Bloomquist R."/>
            <person name="Carleton K.L."/>
            <person name="Conte M.A."/>
            <person name="D'Cotta H."/>
            <person name="Eshel O."/>
            <person name="Gaffney L."/>
            <person name="Galibert F."/>
            <person name="Gante H.F."/>
            <person name="Gnerre S."/>
            <person name="Greuter L."/>
            <person name="Guyon R."/>
            <person name="Haddad N.S."/>
            <person name="Haerty W."/>
            <person name="Harris R.M."/>
            <person name="Hofmann H.A."/>
            <person name="Hourlier T."/>
            <person name="Hulata G."/>
            <person name="Jaffe D.B."/>
            <person name="Lara M."/>
            <person name="Lee A.P."/>
            <person name="MacCallum I."/>
            <person name="Mwaiko S."/>
            <person name="Nikaido M."/>
            <person name="Nishihara H."/>
            <person name="Ozouf-Costaz C."/>
            <person name="Penman D.J."/>
            <person name="Przybylski D."/>
            <person name="Rakotomanga M."/>
            <person name="Renn S.C.P."/>
            <person name="Ribeiro F.J."/>
            <person name="Ron M."/>
            <person name="Salzburger W."/>
            <person name="Sanchez-Pulido L."/>
            <person name="Santos M.E."/>
            <person name="Searle S."/>
            <person name="Sharpe T."/>
            <person name="Swofford R."/>
            <person name="Tan F.J."/>
            <person name="Williams L."/>
            <person name="Young S."/>
            <person name="Yin S."/>
            <person name="Okada N."/>
            <person name="Kocher T.D."/>
            <person name="Miska E.A."/>
            <person name="Lander E.S."/>
            <person name="Venkatesh B."/>
            <person name="Fernald R.D."/>
            <person name="Meyer A."/>
            <person name="Ponting C.P."/>
            <person name="Streelman J.T."/>
            <person name="Lindblad-Toh K."/>
            <person name="Seehausen O."/>
            <person name="Di Palma F."/>
        </authorList>
    </citation>
    <scope>NUCLEOTIDE SEQUENCE</scope>
</reference>
<reference evidence="15" key="2">
    <citation type="submission" date="2025-08" db="UniProtKB">
        <authorList>
            <consortium name="Ensembl"/>
        </authorList>
    </citation>
    <scope>IDENTIFICATION</scope>
</reference>
<keyword evidence="6 12" id="KW-0479">Metal-binding</keyword>
<evidence type="ECO:0000256" key="11">
    <source>
        <dbReference type="ARBA" id="ARBA00023242"/>
    </source>
</evidence>
<evidence type="ECO:0000256" key="10">
    <source>
        <dbReference type="ARBA" id="ARBA00023054"/>
    </source>
</evidence>
<evidence type="ECO:0000256" key="4">
    <source>
        <dbReference type="ARBA" id="ARBA00015073"/>
    </source>
</evidence>
<dbReference type="SUPFAM" id="SSF90229">
    <property type="entry name" value="CCCH zinc finger"/>
    <property type="match status" value="1"/>
</dbReference>
<proteinExistence type="inferred from homology"/>
<evidence type="ECO:0000256" key="9">
    <source>
        <dbReference type="ARBA" id="ARBA00022833"/>
    </source>
</evidence>
<comment type="subcellular location">
    <subcellularLocation>
        <location evidence="2">Cytoplasm</location>
    </subcellularLocation>
    <subcellularLocation>
        <location evidence="1">Nucleus</location>
    </subcellularLocation>
</comment>
<evidence type="ECO:0000256" key="13">
    <source>
        <dbReference type="SAM" id="MobiDB-lite"/>
    </source>
</evidence>
<dbReference type="GeneTree" id="ENSGT00390000015818"/>
<keyword evidence="11" id="KW-0539">Nucleus</keyword>
<dbReference type="Gene3D" id="6.20.400.10">
    <property type="match status" value="1"/>
</dbReference>
<evidence type="ECO:0000256" key="5">
    <source>
        <dbReference type="ARBA" id="ARBA00022490"/>
    </source>
</evidence>
<feature type="compositionally biased region" description="Basic and acidic residues" evidence="13">
    <location>
        <begin position="14"/>
        <end position="25"/>
    </location>
</feature>
<evidence type="ECO:0000313" key="16">
    <source>
        <dbReference type="Proteomes" id="UP000265160"/>
    </source>
</evidence>
<evidence type="ECO:0000256" key="6">
    <source>
        <dbReference type="ARBA" id="ARBA00022723"/>
    </source>
</evidence>
<dbReference type="AlphaFoldDB" id="A0A3P9DR44"/>
<evidence type="ECO:0000256" key="3">
    <source>
        <dbReference type="ARBA" id="ARBA00010043"/>
    </source>
</evidence>
<dbReference type="Pfam" id="PF00642">
    <property type="entry name" value="zf-CCCH"/>
    <property type="match status" value="1"/>
</dbReference>
<dbReference type="Ensembl" id="ENSMZET00005037880.1">
    <property type="protein sequence ID" value="ENSMZEP00005036596.1"/>
    <property type="gene ID" value="ENSMZEG00005027294.1"/>
</dbReference>
<dbReference type="InterPro" id="IPR036855">
    <property type="entry name" value="Znf_CCCH_sf"/>
</dbReference>
<feature type="region of interest" description="Disordered" evidence="13">
    <location>
        <begin position="279"/>
        <end position="394"/>
    </location>
</feature>
<evidence type="ECO:0000256" key="8">
    <source>
        <dbReference type="ARBA" id="ARBA00022771"/>
    </source>
</evidence>
<dbReference type="InterPro" id="IPR032378">
    <property type="entry name" value="ZC3H15/TMA46_C"/>
</dbReference>
<dbReference type="Pfam" id="PF16543">
    <property type="entry name" value="DFRP_C"/>
    <property type="match status" value="1"/>
</dbReference>
<evidence type="ECO:0000256" key="1">
    <source>
        <dbReference type="ARBA" id="ARBA00004123"/>
    </source>
</evidence>
<dbReference type="PANTHER" id="PTHR12681">
    <property type="entry name" value="ZINC FINGER-CONTAINING PROTEIN P48ZNF"/>
    <property type="match status" value="1"/>
</dbReference>